<dbReference type="InterPro" id="IPR027417">
    <property type="entry name" value="P-loop_NTPase"/>
</dbReference>
<feature type="transmembrane region" description="Helical" evidence="11">
    <location>
        <begin position="771"/>
        <end position="798"/>
    </location>
</feature>
<dbReference type="GO" id="GO:0016020">
    <property type="term" value="C:membrane"/>
    <property type="evidence" value="ECO:0007669"/>
    <property type="project" value="UniProtKB-SubCell"/>
</dbReference>
<feature type="domain" description="ABC transporter" evidence="12">
    <location>
        <begin position="861"/>
        <end position="1114"/>
    </location>
</feature>
<dbReference type="GO" id="GO:0140359">
    <property type="term" value="F:ABC-type transporter activity"/>
    <property type="evidence" value="ECO:0007669"/>
    <property type="project" value="InterPro"/>
</dbReference>
<dbReference type="PANTHER" id="PTHR48040">
    <property type="entry name" value="PLEIOTROPIC DRUG RESISTANCE PROTEIN 1-LIKE ISOFORM X1"/>
    <property type="match status" value="1"/>
</dbReference>
<dbReference type="InterPro" id="IPR003593">
    <property type="entry name" value="AAA+_ATPase"/>
</dbReference>
<dbReference type="KEGG" id="dzi:111296140"/>
<feature type="transmembrane region" description="Helical" evidence="11">
    <location>
        <begin position="1431"/>
        <end position="1454"/>
    </location>
</feature>
<dbReference type="InterPro" id="IPR003439">
    <property type="entry name" value="ABC_transporter-like_ATP-bd"/>
</dbReference>
<keyword evidence="8 11" id="KW-1133">Transmembrane helix</keyword>
<evidence type="ECO:0000256" key="4">
    <source>
        <dbReference type="ARBA" id="ARBA00022692"/>
    </source>
</evidence>
<feature type="transmembrane region" description="Helical" evidence="11">
    <location>
        <begin position="1207"/>
        <end position="1225"/>
    </location>
</feature>
<keyword evidence="7" id="KW-0067">ATP-binding</keyword>
<evidence type="ECO:0000256" key="8">
    <source>
        <dbReference type="ARBA" id="ARBA00022989"/>
    </source>
</evidence>
<feature type="transmembrane region" description="Helical" evidence="11">
    <location>
        <begin position="1323"/>
        <end position="1344"/>
    </location>
</feature>
<sequence>MASALAGDDLARSMSSSRRSWAASTSHRSWASASFREVWRPPSEVFNRSTGRQDDEEELRWAAIERLPTYDRLRKGMLRQVLDNGRIVHDEVDVTRLGMQDKKQLMDSMLKVVEEDNEKFLRRLRNRTDRVGIEIPQIEVRFKHLKVEGDMYVGSRALPTLLNVTLNTIESILGLVWLAPSKKRKIQILKDVSGIVKPSRMTLLLGPPGAGKTTLLMALAGKLEHDLRSSGKVTYCGHELNEFIPQRTCAYIGQHDLHHGEMTVRETLDFSGRCLGVGTRYEMLSELSRREKEAGIKPDPEIDAFMKATAVAGQETSLVTDYILKLLGLDICADIMVGDDMRRGISGGQKKRVTTGEMLVGPAKAFFMDEISTGLDSSTTYQICKFMRQMVHIMDVTMVISLLQPAPETYDLFDDIIILSDGEIVYQGPRENVLDFFEYMGFKCPERKGVADFLQEVTSKKDQQQYWSKKNQPYRYVSVSDFVHGFGSFHIGQQLASDLRVPYDKSLTHPAALVKEKYGISNWELFRACFAREWLLMKRSAFVYIFKTVQITIMSLIALTVFLRTEMPVGNFGDGGKFFGALFFSLVNVMFNGMAELAMTVFRLPVFYKQRDFLFYPAWAFSLPIWVLRIPLSFMESGIWIALTYYTIGFAPSATRFFRQFLAFFGIHQMALSLFRFIAAVGRTQVVASTMGTFTLLLIFVLGGFIIAKNDIKPWMIWGYYVSPMMYGQNAIVINEFLDKRWSAINPDRRVDAPTVGIGLLKTRGFYTEEYWYWICVGALFGFSILFNILFTGALTFLNPLGDSKAVVANEDENKKTKNPYSGGKRPEGIDMQVRNSSDIVDAARRRPRKGMVLPFQPLSLAFNHINYYVDMPAEMKTQGIEEDRLQLLQDVSGAFRPGILTALVGVSGAGKTTLMDVLAGRKTGGYIEGNISISGYTKNQATFARVSGYCEQNDIHSPNVTVYESLLYSAWLRLASDIDTKTRKMFVDEVMELVELKPIRDALVGLPGVDGLSTEQRKRLTIAVELVANPSIIFMDEPTSGLDARAAAIVMRTVRNTVDTGRTVVCTIHQPSIDIFEAFDELLLMKRGGQVIYAGPLGRHSHKLIEYFEAVQGVPKNREGYNPATWMLEVSAPPIEAQLDVDFADIYANSSLYRRNQQLIKELSTPAPGSKDLFFPTQYSQPFLTQCKACFWKQHWSYWRNPQYNAIRFLLTIIIGALFGLIFWNKGKQTARQQDLMNLVGAMYSAVLFLGATNASAVQSVVAIERTVFYRERAAGMYSELPYAFAQVAIETIYTAIQTLIYSLILYSMIGFEWKAANCLWFYYYILTCFVYFTLYGMMIVALTPGHQIAAIVMSFFLSFWNLFSGFLITRTQIPIWWRWYYWASPVAWTLYGLVTSQVGNIDAPIEVPGEPNVTVKSFLKQYFGFEYSFLPAVAAAHIGWCLLFFFVFAYGIRFLNFQRR</sequence>
<dbReference type="InterPro" id="IPR013525">
    <property type="entry name" value="ABC2_TM"/>
</dbReference>
<comment type="subcellular location">
    <subcellularLocation>
        <location evidence="1">Membrane</location>
        <topology evidence="1">Multi-pass membrane protein</topology>
    </subcellularLocation>
</comment>
<dbReference type="GeneID" id="111296140"/>
<feature type="transmembrane region" description="Helical" evidence="11">
    <location>
        <begin position="686"/>
        <end position="708"/>
    </location>
</feature>
<feature type="transmembrane region" description="Helical" evidence="11">
    <location>
        <begin position="661"/>
        <end position="680"/>
    </location>
</feature>
<keyword evidence="5" id="KW-0677">Repeat</keyword>
<keyword evidence="9 11" id="KW-0472">Membrane</keyword>
<feature type="transmembrane region" description="Helical" evidence="11">
    <location>
        <begin position="1381"/>
        <end position="1400"/>
    </location>
</feature>
<dbReference type="FunFam" id="3.40.50.300:FF:000179">
    <property type="entry name" value="ABC transporter G family member 34"/>
    <property type="match status" value="1"/>
</dbReference>
<evidence type="ECO:0000256" key="2">
    <source>
        <dbReference type="ARBA" id="ARBA00006012"/>
    </source>
</evidence>
<evidence type="ECO:0000256" key="11">
    <source>
        <dbReference type="SAM" id="Phobius"/>
    </source>
</evidence>
<dbReference type="Gene3D" id="3.40.50.300">
    <property type="entry name" value="P-loop containing nucleotide triphosphate hydrolases"/>
    <property type="match status" value="2"/>
</dbReference>
<keyword evidence="3" id="KW-0813">Transport</keyword>
<gene>
    <name evidence="14" type="primary">LOC111296140</name>
</gene>
<evidence type="ECO:0000256" key="3">
    <source>
        <dbReference type="ARBA" id="ARBA00022448"/>
    </source>
</evidence>
<keyword evidence="13" id="KW-1185">Reference proteome</keyword>
<dbReference type="InterPro" id="IPR034001">
    <property type="entry name" value="ABCG_PDR_1"/>
</dbReference>
<feature type="transmembrane region" description="Helical" evidence="11">
    <location>
        <begin position="1285"/>
        <end position="1311"/>
    </location>
</feature>
<dbReference type="SMART" id="SM00382">
    <property type="entry name" value="AAA"/>
    <property type="match status" value="2"/>
</dbReference>
<feature type="compositionally biased region" description="Low complexity" evidence="10">
    <location>
        <begin position="12"/>
        <end position="26"/>
    </location>
</feature>
<dbReference type="Pfam" id="PF01061">
    <property type="entry name" value="ABC2_membrane"/>
    <property type="match status" value="2"/>
</dbReference>
<dbReference type="InterPro" id="IPR013581">
    <property type="entry name" value="PDR_assoc"/>
</dbReference>
<dbReference type="Pfam" id="PF08370">
    <property type="entry name" value="PDR_assoc"/>
    <property type="match status" value="1"/>
</dbReference>
<comment type="similarity">
    <text evidence="2">Belongs to the ABC transporter superfamily. ABCG family. PDR (TC 3.A.1.205) subfamily.</text>
</comment>
<evidence type="ECO:0000259" key="12">
    <source>
        <dbReference type="PROSITE" id="PS50893"/>
    </source>
</evidence>
<dbReference type="GO" id="GO:0005524">
    <property type="term" value="F:ATP binding"/>
    <property type="evidence" value="ECO:0007669"/>
    <property type="project" value="UniProtKB-KW"/>
</dbReference>
<proteinExistence type="inferred from homology"/>
<feature type="transmembrane region" description="Helical" evidence="11">
    <location>
        <begin position="1237"/>
        <end position="1265"/>
    </location>
</feature>
<dbReference type="GO" id="GO:0016887">
    <property type="term" value="F:ATP hydrolysis activity"/>
    <property type="evidence" value="ECO:0007669"/>
    <property type="project" value="InterPro"/>
</dbReference>
<evidence type="ECO:0000256" key="6">
    <source>
        <dbReference type="ARBA" id="ARBA00022741"/>
    </source>
</evidence>
<dbReference type="RefSeq" id="XP_022745957.1">
    <property type="nucleotide sequence ID" value="XM_022890222.1"/>
</dbReference>
<dbReference type="InterPro" id="IPR029481">
    <property type="entry name" value="ABC_trans_N"/>
</dbReference>
<evidence type="ECO:0000256" key="10">
    <source>
        <dbReference type="SAM" id="MobiDB-lite"/>
    </source>
</evidence>
<evidence type="ECO:0000256" key="9">
    <source>
        <dbReference type="ARBA" id="ARBA00023136"/>
    </source>
</evidence>
<dbReference type="PANTHER" id="PTHR48040:SF42">
    <property type="entry name" value="ABC TRANSPORTER DOMAIN-CONTAINING PROTEIN"/>
    <property type="match status" value="1"/>
</dbReference>
<dbReference type="Pfam" id="PF00005">
    <property type="entry name" value="ABC_tran"/>
    <property type="match status" value="2"/>
</dbReference>
<feature type="transmembrane region" description="Helical" evidence="11">
    <location>
        <begin position="1350"/>
        <end position="1369"/>
    </location>
</feature>
<dbReference type="Pfam" id="PF14510">
    <property type="entry name" value="ABC_trans_N"/>
    <property type="match status" value="1"/>
</dbReference>
<dbReference type="CDD" id="cd03232">
    <property type="entry name" value="ABCG_PDR_domain2"/>
    <property type="match status" value="1"/>
</dbReference>
<dbReference type="FunFam" id="3.40.50.300:FF:000059">
    <property type="entry name" value="ABC transporter G family member 40"/>
    <property type="match status" value="1"/>
</dbReference>
<dbReference type="Pfam" id="PF19055">
    <property type="entry name" value="ABC2_membrane_7"/>
    <property type="match status" value="1"/>
</dbReference>
<feature type="domain" description="ABC transporter" evidence="12">
    <location>
        <begin position="173"/>
        <end position="446"/>
    </location>
</feature>
<evidence type="ECO:0000313" key="13">
    <source>
        <dbReference type="Proteomes" id="UP000515121"/>
    </source>
</evidence>
<feature type="transmembrane region" description="Helical" evidence="11">
    <location>
        <begin position="578"/>
        <end position="601"/>
    </location>
</feature>
<dbReference type="SUPFAM" id="SSF52540">
    <property type="entry name" value="P-loop containing nucleoside triphosphate hydrolases"/>
    <property type="match status" value="2"/>
</dbReference>
<feature type="region of interest" description="Disordered" evidence="10">
    <location>
        <begin position="1"/>
        <end position="26"/>
    </location>
</feature>
<evidence type="ECO:0000313" key="14">
    <source>
        <dbReference type="RefSeq" id="XP_022745957.1"/>
    </source>
</evidence>
<dbReference type="OrthoDB" id="66620at2759"/>
<evidence type="ECO:0000256" key="7">
    <source>
        <dbReference type="ARBA" id="ARBA00022840"/>
    </source>
</evidence>
<evidence type="ECO:0000256" key="1">
    <source>
        <dbReference type="ARBA" id="ARBA00004141"/>
    </source>
</evidence>
<evidence type="ECO:0000256" key="5">
    <source>
        <dbReference type="ARBA" id="ARBA00022737"/>
    </source>
</evidence>
<dbReference type="Proteomes" id="UP000515121">
    <property type="component" value="Unplaced"/>
</dbReference>
<reference evidence="14" key="1">
    <citation type="submission" date="2025-08" db="UniProtKB">
        <authorList>
            <consortium name="RefSeq"/>
        </authorList>
    </citation>
    <scope>IDENTIFICATION</scope>
    <source>
        <tissue evidence="14">Fruit stalk</tissue>
    </source>
</reference>
<dbReference type="InterPro" id="IPR043926">
    <property type="entry name" value="ABCG_dom"/>
</dbReference>
<feature type="transmembrane region" description="Helical" evidence="11">
    <location>
        <begin position="541"/>
        <end position="563"/>
    </location>
</feature>
<dbReference type="PROSITE" id="PS50893">
    <property type="entry name" value="ABC_TRANSPORTER_2"/>
    <property type="match status" value="2"/>
</dbReference>
<keyword evidence="4 11" id="KW-0812">Transmembrane</keyword>
<accession>A0A6P5Z076</accession>
<name>A0A6P5Z076_DURZI</name>
<protein>
    <submittedName>
        <fullName evidence="14">Pleiotropic drug resistance protein 2-like</fullName>
    </submittedName>
</protein>
<dbReference type="CDD" id="cd03233">
    <property type="entry name" value="ABCG_PDR_domain1"/>
    <property type="match status" value="1"/>
</dbReference>
<dbReference type="InterPro" id="IPR034003">
    <property type="entry name" value="ABCG_PDR_2"/>
</dbReference>
<organism evidence="13 14">
    <name type="scientific">Durio zibethinus</name>
    <name type="common">Durian</name>
    <dbReference type="NCBI Taxonomy" id="66656"/>
    <lineage>
        <taxon>Eukaryota</taxon>
        <taxon>Viridiplantae</taxon>
        <taxon>Streptophyta</taxon>
        <taxon>Embryophyta</taxon>
        <taxon>Tracheophyta</taxon>
        <taxon>Spermatophyta</taxon>
        <taxon>Magnoliopsida</taxon>
        <taxon>eudicotyledons</taxon>
        <taxon>Gunneridae</taxon>
        <taxon>Pentapetalae</taxon>
        <taxon>rosids</taxon>
        <taxon>malvids</taxon>
        <taxon>Malvales</taxon>
        <taxon>Malvaceae</taxon>
        <taxon>Helicteroideae</taxon>
        <taxon>Durio</taxon>
    </lineage>
</organism>
<keyword evidence="6" id="KW-0547">Nucleotide-binding</keyword>